<proteinExistence type="predicted"/>
<reference evidence="1" key="1">
    <citation type="submission" date="2024-07" db="EMBL/GenBank/DDBJ databases">
        <title>Metagenome and Metagenome-Assembled Genomes of Archaea from a hot spring from the geothermal field of Los Azufres, Mexico.</title>
        <authorList>
            <person name="Marin-Paredes R."/>
            <person name="Martinez-Romero E."/>
            <person name="Servin-Garciduenas L.E."/>
        </authorList>
    </citation>
    <scope>NUCLEOTIDE SEQUENCE</scope>
</reference>
<protein>
    <submittedName>
        <fullName evidence="1">Brix domain-containing protein</fullName>
    </submittedName>
</protein>
<evidence type="ECO:0000313" key="1">
    <source>
        <dbReference type="EMBL" id="MFB6490516.1"/>
    </source>
</evidence>
<dbReference type="EMBL" id="JZWT02000010">
    <property type="protein sequence ID" value="MFB6490516.1"/>
    <property type="molecule type" value="Genomic_DNA"/>
</dbReference>
<name>A0ACC6V182_9CREN</name>
<evidence type="ECO:0000313" key="2">
    <source>
        <dbReference type="Proteomes" id="UP000033636"/>
    </source>
</evidence>
<gene>
    <name evidence="1" type="ORF">TU35_004590</name>
</gene>
<comment type="caution">
    <text evidence="1">The sequence shown here is derived from an EMBL/GenBank/DDBJ whole genome shotgun (WGS) entry which is preliminary data.</text>
</comment>
<dbReference type="Proteomes" id="UP000033636">
    <property type="component" value="Unassembled WGS sequence"/>
</dbReference>
<accession>A0ACC6V182</accession>
<organism evidence="1 2">
    <name type="scientific">Thermoproteus sp. AZ2</name>
    <dbReference type="NCBI Taxonomy" id="1609232"/>
    <lineage>
        <taxon>Archaea</taxon>
        <taxon>Thermoproteota</taxon>
        <taxon>Thermoprotei</taxon>
        <taxon>Thermoproteales</taxon>
        <taxon>Thermoproteaceae</taxon>
        <taxon>Thermoproteus</taxon>
    </lineage>
</organism>
<sequence>MEDDRPAALLTSSRSPSIRVREFINDLENALPGIVKLTRGKMSLEALLEEAIAAGAERILIVYDRRGNPSSIRAIDVVRRAWSPYALVISGVKMREDMPVAVLRRRKAESAAVVDYTASEIPDVLTSWLRYPLFYSVDLERLRGRYDTLIVVRGSPGAYSLEVIDGGDLGPRGPTIKIRGVKTSQPREAAV</sequence>